<proteinExistence type="predicted"/>
<organism evidence="2 3">
    <name type="scientific">Cryobacterium roopkundense</name>
    <dbReference type="NCBI Taxonomy" id="1001240"/>
    <lineage>
        <taxon>Bacteria</taxon>
        <taxon>Bacillati</taxon>
        <taxon>Actinomycetota</taxon>
        <taxon>Actinomycetes</taxon>
        <taxon>Micrococcales</taxon>
        <taxon>Microbacteriaceae</taxon>
        <taxon>Cryobacterium</taxon>
    </lineage>
</organism>
<protein>
    <submittedName>
        <fullName evidence="2">Uncharacterized protein</fullName>
    </submittedName>
</protein>
<evidence type="ECO:0000313" key="2">
    <source>
        <dbReference type="EMBL" id="MBB5640158.1"/>
    </source>
</evidence>
<accession>A0A7W8ZTY9</accession>
<gene>
    <name evidence="2" type="ORF">BJ997_000706</name>
</gene>
<dbReference type="OrthoDB" id="4700192at2"/>
<sequence length="267" mass="29968">MDNARYWQEPDGEDVLAATPELDVPLARVATLLSNSLHCDWWTAPLAPDAQWVVDFLETPAGPAAQKTLSEILERWHKAQVDEEDDASRNRPADPGAAWSGTWWSKPPNGVTRSTRALGLVGPAGLQLIEDSMGWTKAAVHQIHVPRDARVYEIDSPQAWAELCRRYPLEATASRRHDWYRTTARTGRWVIPDWAQVGQDIDAIHLTVTGYLATAGRAIPVNDDLMTVLAGWDPDQTYWLTEITQDESTHQTWRNDDNEGWTPSIAL</sequence>
<evidence type="ECO:0000256" key="1">
    <source>
        <dbReference type="SAM" id="MobiDB-lite"/>
    </source>
</evidence>
<dbReference type="RefSeq" id="WP_152602358.1">
    <property type="nucleotide sequence ID" value="NZ_JACHBQ010000001.1"/>
</dbReference>
<dbReference type="EMBL" id="JACHBQ010000001">
    <property type="protein sequence ID" value="MBB5640158.1"/>
    <property type="molecule type" value="Genomic_DNA"/>
</dbReference>
<feature type="region of interest" description="Disordered" evidence="1">
    <location>
        <begin position="80"/>
        <end position="108"/>
    </location>
</feature>
<reference evidence="2 3" key="1">
    <citation type="submission" date="2020-08" db="EMBL/GenBank/DDBJ databases">
        <title>Sequencing the genomes of 1000 actinobacteria strains.</title>
        <authorList>
            <person name="Klenk H.-P."/>
        </authorList>
    </citation>
    <scope>NUCLEOTIDE SEQUENCE [LARGE SCALE GENOMIC DNA]</scope>
    <source>
        <strain evidence="2 3">DSM 21065</strain>
    </source>
</reference>
<dbReference type="AlphaFoldDB" id="A0A7W8ZTY9"/>
<dbReference type="Proteomes" id="UP000561726">
    <property type="component" value="Unassembled WGS sequence"/>
</dbReference>
<evidence type="ECO:0000313" key="3">
    <source>
        <dbReference type="Proteomes" id="UP000561726"/>
    </source>
</evidence>
<name>A0A7W8ZTY9_9MICO</name>
<feature type="compositionally biased region" description="Basic and acidic residues" evidence="1">
    <location>
        <begin position="80"/>
        <end position="92"/>
    </location>
</feature>
<comment type="caution">
    <text evidence="2">The sequence shown here is derived from an EMBL/GenBank/DDBJ whole genome shotgun (WGS) entry which is preliminary data.</text>
</comment>